<dbReference type="PROSITE" id="PS50970">
    <property type="entry name" value="HCY"/>
    <property type="match status" value="1"/>
</dbReference>
<gene>
    <name evidence="7" type="primary">mmuM</name>
    <name evidence="7" type="ORF">FcAc13_04265</name>
</gene>
<proteinExistence type="predicted"/>
<feature type="binding site" evidence="5">
    <location>
        <position position="229"/>
    </location>
    <ligand>
        <name>Zn(2+)</name>
        <dbReference type="ChEBI" id="CHEBI:29105"/>
    </ligand>
</feature>
<name>A0ABR7QWL7_9GAMM</name>
<dbReference type="PIRSF" id="PIRSF037505">
    <property type="entry name" value="Betaine_HMT"/>
    <property type="match status" value="1"/>
</dbReference>
<evidence type="ECO:0000256" key="1">
    <source>
        <dbReference type="ARBA" id="ARBA00022603"/>
    </source>
</evidence>
<dbReference type="EC" id="2.1.1.10" evidence="7"/>
<feature type="domain" description="Hcy-binding" evidence="6">
    <location>
        <begin position="5"/>
        <end position="309"/>
    </location>
</feature>
<feature type="binding site" evidence="5">
    <location>
        <position position="295"/>
    </location>
    <ligand>
        <name>Zn(2+)</name>
        <dbReference type="ChEBI" id="CHEBI:29105"/>
    </ligand>
</feature>
<dbReference type="RefSeq" id="WP_187754969.1">
    <property type="nucleotide sequence ID" value="NZ_JABURY010000010.1"/>
</dbReference>
<dbReference type="InterPro" id="IPR017226">
    <property type="entry name" value="BHMT-like"/>
</dbReference>
<feature type="binding site" evidence="5">
    <location>
        <position position="294"/>
    </location>
    <ligand>
        <name>Zn(2+)</name>
        <dbReference type="ChEBI" id="CHEBI:29105"/>
    </ligand>
</feature>
<dbReference type="PANTHER" id="PTHR46015:SF1">
    <property type="entry name" value="HOMOCYSTEINE S-METHYLTRANSFERASE-LIKE ISOFORM 1"/>
    <property type="match status" value="1"/>
</dbReference>
<dbReference type="SUPFAM" id="SSF82282">
    <property type="entry name" value="Homocysteine S-methyltransferase"/>
    <property type="match status" value="1"/>
</dbReference>
<dbReference type="InterPro" id="IPR051486">
    <property type="entry name" value="Hcy_S-methyltransferase"/>
</dbReference>
<sequence>MQMINPFQWQIDHKGYAVIDGALATELQNRGCDLNDALWSAKILIEQPHLISAVHYDYFNAGADCAITASYQATPLGFAKRGLSPLEAIELIKRSVILAQRAKTIYLQQHATSRPLVIAGSVGPYGAYLADGSEYTGNYALSDQEMTLFHIDRINTLIEAGVDILACETMPSFTEIKVLIDIIKQYPTMPCWVSFTLKDSQHLSDGTPLKHVIEWLNTIDQVIFMGVNCIALDKVTSALKTFNQFTAKPLVVYPNSGELYDANTKTWSVNDHHLTLSNQVREWQENGAKLIGGCCRTTPEDIRRLVEELNR</sequence>
<evidence type="ECO:0000256" key="3">
    <source>
        <dbReference type="ARBA" id="ARBA00022723"/>
    </source>
</evidence>
<dbReference type="Gene3D" id="3.20.20.330">
    <property type="entry name" value="Homocysteine-binding-like domain"/>
    <property type="match status" value="1"/>
</dbReference>
<dbReference type="Pfam" id="PF02574">
    <property type="entry name" value="S-methyl_trans"/>
    <property type="match status" value="1"/>
</dbReference>
<dbReference type="GO" id="GO:0008168">
    <property type="term" value="F:methyltransferase activity"/>
    <property type="evidence" value="ECO:0007669"/>
    <property type="project" value="UniProtKB-KW"/>
</dbReference>
<dbReference type="InterPro" id="IPR036589">
    <property type="entry name" value="HCY_dom_sf"/>
</dbReference>
<keyword evidence="8" id="KW-1185">Reference proteome</keyword>
<dbReference type="Proteomes" id="UP000651208">
    <property type="component" value="Unassembled WGS sequence"/>
</dbReference>
<dbReference type="EMBL" id="JABURY010000010">
    <property type="protein sequence ID" value="MBC9130520.1"/>
    <property type="molecule type" value="Genomic_DNA"/>
</dbReference>
<accession>A0ABR7QWL7</accession>
<organism evidence="7 8">
    <name type="scientific">Frischella japonica</name>
    <dbReference type="NCBI Taxonomy" id="2741544"/>
    <lineage>
        <taxon>Bacteria</taxon>
        <taxon>Pseudomonadati</taxon>
        <taxon>Pseudomonadota</taxon>
        <taxon>Gammaproteobacteria</taxon>
        <taxon>Orbales</taxon>
        <taxon>Orbaceae</taxon>
        <taxon>Frischella</taxon>
    </lineage>
</organism>
<keyword evidence="1 5" id="KW-0489">Methyltransferase</keyword>
<evidence type="ECO:0000259" key="6">
    <source>
        <dbReference type="PROSITE" id="PS50970"/>
    </source>
</evidence>
<keyword evidence="4 5" id="KW-0862">Zinc</keyword>
<evidence type="ECO:0000256" key="5">
    <source>
        <dbReference type="PROSITE-ProRule" id="PRU00333"/>
    </source>
</evidence>
<evidence type="ECO:0000256" key="2">
    <source>
        <dbReference type="ARBA" id="ARBA00022679"/>
    </source>
</evidence>
<dbReference type="InterPro" id="IPR003726">
    <property type="entry name" value="HCY_dom"/>
</dbReference>
<dbReference type="GO" id="GO:0032259">
    <property type="term" value="P:methylation"/>
    <property type="evidence" value="ECO:0007669"/>
    <property type="project" value="UniProtKB-KW"/>
</dbReference>
<keyword evidence="3 5" id="KW-0479">Metal-binding</keyword>
<dbReference type="NCBIfam" id="NF007020">
    <property type="entry name" value="PRK09485.1"/>
    <property type="match status" value="1"/>
</dbReference>
<evidence type="ECO:0000256" key="4">
    <source>
        <dbReference type="ARBA" id="ARBA00022833"/>
    </source>
</evidence>
<protein>
    <submittedName>
        <fullName evidence="7">Homocysteine S-methyltransferase</fullName>
        <ecNumber evidence="7">2.1.1.10</ecNumber>
    </submittedName>
</protein>
<comment type="caution">
    <text evidence="7">The sequence shown here is derived from an EMBL/GenBank/DDBJ whole genome shotgun (WGS) entry which is preliminary data.</text>
</comment>
<keyword evidence="2 5" id="KW-0808">Transferase</keyword>
<comment type="cofactor">
    <cofactor evidence="5">
        <name>Zn(2+)</name>
        <dbReference type="ChEBI" id="CHEBI:29105"/>
    </cofactor>
</comment>
<dbReference type="PANTHER" id="PTHR46015">
    <property type="entry name" value="ZGC:172121"/>
    <property type="match status" value="1"/>
</dbReference>
<evidence type="ECO:0000313" key="7">
    <source>
        <dbReference type="EMBL" id="MBC9130520.1"/>
    </source>
</evidence>
<evidence type="ECO:0000313" key="8">
    <source>
        <dbReference type="Proteomes" id="UP000651208"/>
    </source>
</evidence>
<reference evidence="7 8" key="1">
    <citation type="submission" date="2020-06" db="EMBL/GenBank/DDBJ databases">
        <title>Frischella cerana isolated from Apis cerana gut homogenate.</title>
        <authorList>
            <person name="Wolter L.A."/>
            <person name="Suenami S."/>
            <person name="Miyazaki R."/>
        </authorList>
    </citation>
    <scope>NUCLEOTIDE SEQUENCE [LARGE SCALE GENOMIC DNA]</scope>
    <source>
        <strain evidence="7 8">Ac13</strain>
    </source>
</reference>